<dbReference type="InterPro" id="IPR001506">
    <property type="entry name" value="Peptidase_M12A"/>
</dbReference>
<evidence type="ECO:0000256" key="4">
    <source>
        <dbReference type="ARBA" id="ARBA00022801"/>
    </source>
</evidence>
<evidence type="ECO:0000256" key="10">
    <source>
        <dbReference type="RuleBase" id="RU361183"/>
    </source>
</evidence>
<evidence type="ECO:0000313" key="12">
    <source>
        <dbReference type="Proteomes" id="UP000515152"/>
    </source>
</evidence>
<keyword evidence="7" id="KW-0865">Zymogen</keyword>
<feature type="chain" id="PRO_5028525860" description="Metalloendopeptidase" evidence="10">
    <location>
        <begin position="22"/>
        <end position="270"/>
    </location>
</feature>
<evidence type="ECO:0000259" key="11">
    <source>
        <dbReference type="PROSITE" id="PS51864"/>
    </source>
</evidence>
<evidence type="ECO:0000256" key="3">
    <source>
        <dbReference type="ARBA" id="ARBA00022729"/>
    </source>
</evidence>
<accession>A0A6P3VGV7</accession>
<keyword evidence="1 9" id="KW-0645">Protease</keyword>
<dbReference type="Gene3D" id="3.40.390.10">
    <property type="entry name" value="Collagenase (Catalytic Domain)"/>
    <property type="match status" value="1"/>
</dbReference>
<evidence type="ECO:0000256" key="6">
    <source>
        <dbReference type="ARBA" id="ARBA00023049"/>
    </source>
</evidence>
<dbReference type="OrthoDB" id="291007at2759"/>
<gene>
    <name evidence="13" type="primary">LOC105889712</name>
</gene>
<evidence type="ECO:0000256" key="8">
    <source>
        <dbReference type="ARBA" id="ARBA00023157"/>
    </source>
</evidence>
<keyword evidence="2 9" id="KW-0479">Metal-binding</keyword>
<evidence type="ECO:0000256" key="2">
    <source>
        <dbReference type="ARBA" id="ARBA00022723"/>
    </source>
</evidence>
<dbReference type="PANTHER" id="PTHR10127:SF779">
    <property type="entry name" value="METALLOENDOPEPTIDASE"/>
    <property type="match status" value="1"/>
</dbReference>
<feature type="binding site" evidence="9">
    <location>
        <position position="164"/>
    </location>
    <ligand>
        <name>Zn(2+)</name>
        <dbReference type="ChEBI" id="CHEBI:29105"/>
        <note>catalytic</note>
    </ligand>
</feature>
<dbReference type="RefSeq" id="XP_012671076.2">
    <property type="nucleotide sequence ID" value="XM_012815622.2"/>
</dbReference>
<evidence type="ECO:0000256" key="9">
    <source>
        <dbReference type="PROSITE-ProRule" id="PRU01211"/>
    </source>
</evidence>
<dbReference type="PROSITE" id="PS51864">
    <property type="entry name" value="ASTACIN"/>
    <property type="match status" value="1"/>
</dbReference>
<dbReference type="InterPro" id="IPR024079">
    <property type="entry name" value="MetalloPept_cat_dom_sf"/>
</dbReference>
<dbReference type="PRINTS" id="PR00480">
    <property type="entry name" value="ASTACIN"/>
</dbReference>
<dbReference type="SUPFAM" id="SSF55486">
    <property type="entry name" value="Metalloproteases ('zincins'), catalytic domain"/>
    <property type="match status" value="1"/>
</dbReference>
<keyword evidence="3 10" id="KW-0732">Signal</keyword>
<evidence type="ECO:0000256" key="5">
    <source>
        <dbReference type="ARBA" id="ARBA00022833"/>
    </source>
</evidence>
<feature type="active site" evidence="9">
    <location>
        <position position="165"/>
    </location>
</feature>
<dbReference type="GO" id="GO:0004222">
    <property type="term" value="F:metalloendopeptidase activity"/>
    <property type="evidence" value="ECO:0007669"/>
    <property type="project" value="UniProtKB-UniRule"/>
</dbReference>
<comment type="caution">
    <text evidence="9">Lacks conserved residue(s) required for the propagation of feature annotation.</text>
</comment>
<dbReference type="InterPro" id="IPR006026">
    <property type="entry name" value="Peptidase_Metallo"/>
</dbReference>
<keyword evidence="4 9" id="KW-0378">Hydrolase</keyword>
<protein>
    <recommendedName>
        <fullName evidence="10">Metalloendopeptidase</fullName>
        <ecNumber evidence="10">3.4.24.-</ecNumber>
    </recommendedName>
</protein>
<keyword evidence="6 9" id="KW-0482">Metalloprotease</keyword>
<dbReference type="GO" id="GO:0008270">
    <property type="term" value="F:zinc ion binding"/>
    <property type="evidence" value="ECO:0007669"/>
    <property type="project" value="UniProtKB-UniRule"/>
</dbReference>
<name>A0A6P3VGV7_CLUHA</name>
<organism evidence="12 13">
    <name type="scientific">Clupea harengus</name>
    <name type="common">Atlantic herring</name>
    <dbReference type="NCBI Taxonomy" id="7950"/>
    <lineage>
        <taxon>Eukaryota</taxon>
        <taxon>Metazoa</taxon>
        <taxon>Chordata</taxon>
        <taxon>Craniata</taxon>
        <taxon>Vertebrata</taxon>
        <taxon>Euteleostomi</taxon>
        <taxon>Actinopterygii</taxon>
        <taxon>Neopterygii</taxon>
        <taxon>Teleostei</taxon>
        <taxon>Clupei</taxon>
        <taxon>Clupeiformes</taxon>
        <taxon>Clupeoidei</taxon>
        <taxon>Clupeidae</taxon>
        <taxon>Clupea</taxon>
    </lineage>
</organism>
<keyword evidence="5 9" id="KW-0862">Zinc</keyword>
<dbReference type="Pfam" id="PF01400">
    <property type="entry name" value="Astacin"/>
    <property type="match status" value="1"/>
</dbReference>
<dbReference type="SMART" id="SM00235">
    <property type="entry name" value="ZnMc"/>
    <property type="match status" value="1"/>
</dbReference>
<dbReference type="EC" id="3.4.24.-" evidence="10"/>
<reference evidence="13" key="1">
    <citation type="submission" date="2025-08" db="UniProtKB">
        <authorList>
            <consortium name="RefSeq"/>
        </authorList>
    </citation>
    <scope>IDENTIFICATION</scope>
</reference>
<keyword evidence="12" id="KW-1185">Reference proteome</keyword>
<feature type="binding site" evidence="9">
    <location>
        <position position="168"/>
    </location>
    <ligand>
        <name>Zn(2+)</name>
        <dbReference type="ChEBI" id="CHEBI:29105"/>
        <note>catalytic</note>
    </ligand>
</feature>
<feature type="signal peptide" evidence="10">
    <location>
        <begin position="1"/>
        <end position="21"/>
    </location>
</feature>
<feature type="domain" description="Peptidase M12A" evidence="11">
    <location>
        <begin position="66"/>
        <end position="264"/>
    </location>
</feature>
<proteinExistence type="predicted"/>
<dbReference type="KEGG" id="char:105889712"/>
<comment type="cofactor">
    <cofactor evidence="9 10">
        <name>Zn(2+)</name>
        <dbReference type="ChEBI" id="CHEBI:29105"/>
    </cofactor>
    <text evidence="9 10">Binds 1 zinc ion per subunit.</text>
</comment>
<dbReference type="PANTHER" id="PTHR10127">
    <property type="entry name" value="DISCOIDIN, CUB, EGF, LAMININ , AND ZINC METALLOPROTEASE DOMAIN CONTAINING"/>
    <property type="match status" value="1"/>
</dbReference>
<feature type="binding site" evidence="9">
    <location>
        <position position="174"/>
    </location>
    <ligand>
        <name>Zn(2+)</name>
        <dbReference type="ChEBI" id="CHEBI:29105"/>
        <note>catalytic</note>
    </ligand>
</feature>
<evidence type="ECO:0000256" key="7">
    <source>
        <dbReference type="ARBA" id="ARBA00023145"/>
    </source>
</evidence>
<dbReference type="GO" id="GO:0006508">
    <property type="term" value="P:proteolysis"/>
    <property type="evidence" value="ECO:0007669"/>
    <property type="project" value="UniProtKB-KW"/>
</dbReference>
<dbReference type="AlphaFoldDB" id="A0A6P3VGV7"/>
<evidence type="ECO:0000313" key="13">
    <source>
        <dbReference type="RefSeq" id="XP_012671076.2"/>
    </source>
</evidence>
<dbReference type="Proteomes" id="UP000515152">
    <property type="component" value="Chromosome 3"/>
</dbReference>
<sequence>MSAWKISLGLLAVLLVSSTRAEDPEDVELSVSEIIEKANKNVVRGPGEPFVIDDIAYGSEEEYERNADPCTTTGCMWEKSGDGNVYVPYKIHEHYSDREESVILRGLKSIESVSCIRFIPRTHQRGWIHILSLNGCYSHVGRRGQEQSLSLNRQGCVYHHTVQHELLHALGFNHEQTRSDRDNHIKILYENIQPMMTYNFDKIETLNQGTPYDYDSVMHYHRTAFSKNKEPTMVPIPDPDVEIGKAREMSQNDILRLNRLYNCVKKGDSP</sequence>
<keyword evidence="8" id="KW-1015">Disulfide bond</keyword>
<dbReference type="GeneID" id="105889712"/>
<dbReference type="FunFam" id="3.40.390.10:FF:000040">
    <property type="entry name" value="Metalloendopeptidase"/>
    <property type="match status" value="1"/>
</dbReference>
<evidence type="ECO:0000256" key="1">
    <source>
        <dbReference type="ARBA" id="ARBA00022670"/>
    </source>
</evidence>